<dbReference type="EMBL" id="CH473953">
    <property type="protein sequence ID" value="EDM11863.1"/>
    <property type="molecule type" value="Genomic_DNA"/>
</dbReference>
<organism evidence="1 2">
    <name type="scientific">Rattus norvegicus</name>
    <name type="common">Rat</name>
    <dbReference type="NCBI Taxonomy" id="10116"/>
    <lineage>
        <taxon>Eukaryota</taxon>
        <taxon>Metazoa</taxon>
        <taxon>Chordata</taxon>
        <taxon>Craniata</taxon>
        <taxon>Vertebrata</taxon>
        <taxon>Euteleostomi</taxon>
        <taxon>Mammalia</taxon>
        <taxon>Eutheria</taxon>
        <taxon>Euarchontoglires</taxon>
        <taxon>Glires</taxon>
        <taxon>Rodentia</taxon>
        <taxon>Myomorpha</taxon>
        <taxon>Muroidea</taxon>
        <taxon>Muridae</taxon>
        <taxon>Murinae</taxon>
        <taxon>Rattus</taxon>
    </lineage>
</organism>
<gene>
    <name evidence="1" type="ORF">rCG_47498</name>
</gene>
<reference evidence="2" key="1">
    <citation type="submission" date="2005-09" db="EMBL/GenBank/DDBJ databases">
        <authorList>
            <person name="Mural R.J."/>
            <person name="Li P.W."/>
            <person name="Adams M.D."/>
            <person name="Amanatides P.G."/>
            <person name="Baden-Tillson H."/>
            <person name="Barnstead M."/>
            <person name="Chin S.H."/>
            <person name="Dew I."/>
            <person name="Evans C.A."/>
            <person name="Ferriera S."/>
            <person name="Flanigan M."/>
            <person name="Fosler C."/>
            <person name="Glodek A."/>
            <person name="Gu Z."/>
            <person name="Holt R.A."/>
            <person name="Jennings D."/>
            <person name="Kraft C.L."/>
            <person name="Lu F."/>
            <person name="Nguyen T."/>
            <person name="Nusskern D.R."/>
            <person name="Pfannkoch C.M."/>
            <person name="Sitter C."/>
            <person name="Sutton G.G."/>
            <person name="Venter J.C."/>
            <person name="Wang Z."/>
            <person name="Woodage T."/>
            <person name="Zheng X.H."/>
            <person name="Zhong F."/>
        </authorList>
    </citation>
    <scope>NUCLEOTIDE SEQUENCE [LARGE SCALE GENOMIC DNA]</scope>
    <source>
        <strain>BN</strain>
        <strain evidence="2">Sprague-Dawley</strain>
    </source>
</reference>
<accession>A6HXD2</accession>
<sequence length="47" mass="5082">MTEEDTQYLLHSECVPKARAMLNGSVSPGFSFSLRTVGLTVPAEVVL</sequence>
<proteinExistence type="predicted"/>
<evidence type="ECO:0000313" key="2">
    <source>
        <dbReference type="Proteomes" id="UP000234681"/>
    </source>
</evidence>
<dbReference type="Proteomes" id="UP000234681">
    <property type="component" value="Chromosome 1"/>
</dbReference>
<name>A6HXD2_RAT</name>
<dbReference type="AlphaFoldDB" id="A6HXD2"/>
<evidence type="ECO:0000313" key="1">
    <source>
        <dbReference type="EMBL" id="EDM11863.1"/>
    </source>
</evidence>
<protein>
    <submittedName>
        <fullName evidence="1">RCG47498</fullName>
    </submittedName>
</protein>